<evidence type="ECO:0000313" key="2">
    <source>
        <dbReference type="EMBL" id="EGG02400.1"/>
    </source>
</evidence>
<dbReference type="OrthoDB" id="10609055at2759"/>
<dbReference type="EMBL" id="GL883131">
    <property type="protein sequence ID" value="EGG02400.1"/>
    <property type="molecule type" value="Genomic_DNA"/>
</dbReference>
<feature type="compositionally biased region" description="Polar residues" evidence="1">
    <location>
        <begin position="216"/>
        <end position="231"/>
    </location>
</feature>
<proteinExistence type="predicted"/>
<feature type="region of interest" description="Disordered" evidence="1">
    <location>
        <begin position="137"/>
        <end position="178"/>
    </location>
</feature>
<gene>
    <name evidence="2" type="ORF">MELLADRAFT_78809</name>
</gene>
<dbReference type="GeneID" id="18933170"/>
<feature type="region of interest" description="Disordered" evidence="1">
    <location>
        <begin position="199"/>
        <end position="231"/>
    </location>
</feature>
<evidence type="ECO:0000313" key="3">
    <source>
        <dbReference type="Proteomes" id="UP000001072"/>
    </source>
</evidence>
<dbReference type="KEGG" id="mlr:MELLADRAFT_78809"/>
<organism evidence="3">
    <name type="scientific">Melampsora larici-populina (strain 98AG31 / pathotype 3-4-7)</name>
    <name type="common">Poplar leaf rust fungus</name>
    <dbReference type="NCBI Taxonomy" id="747676"/>
    <lineage>
        <taxon>Eukaryota</taxon>
        <taxon>Fungi</taxon>
        <taxon>Dikarya</taxon>
        <taxon>Basidiomycota</taxon>
        <taxon>Pucciniomycotina</taxon>
        <taxon>Pucciniomycetes</taxon>
        <taxon>Pucciniales</taxon>
        <taxon>Melampsoraceae</taxon>
        <taxon>Melampsora</taxon>
    </lineage>
</organism>
<sequence>MSKKSQRFSPQKKLKECISNRQKPNSTTKGFYMGYIMTGFGFRTIQMSQFALTGPEASSSQPSLLLEQQPEFDITDAFAFDDMEVEEESTSDSGFTLPSLLRNTKFEFRIPKADLSPPIHRRIIELRTGIPFNLSHRKKQKTKVKEVREKKTRNQTRLSPLSQPISINLDPSNEEDSQDSMPLFVLNLEAFTCLNNPYSKPQKWTTHPDQGLRSKNPVNHSKPNRSLKSSCSNLTTEAPLFNFGDLPQRKLKGVKRKHKLDSNQNTSGSKKRPRQSCDKIYPDDLNPNNVFQTFQSSSNPISTIFTYDDHHSSHSIDFNSQNPIQSTSRCMMIEDRP</sequence>
<keyword evidence="3" id="KW-1185">Reference proteome</keyword>
<accession>F4RZ19</accession>
<feature type="compositionally biased region" description="Polar residues" evidence="1">
    <location>
        <begin position="155"/>
        <end position="171"/>
    </location>
</feature>
<reference evidence="3" key="1">
    <citation type="journal article" date="2011" name="Proc. Natl. Acad. Sci. U.S.A.">
        <title>Obligate biotrophy features unraveled by the genomic analysis of rust fungi.</title>
        <authorList>
            <person name="Duplessis S."/>
            <person name="Cuomo C.A."/>
            <person name="Lin Y.-C."/>
            <person name="Aerts A."/>
            <person name="Tisserant E."/>
            <person name="Veneault-Fourrey C."/>
            <person name="Joly D.L."/>
            <person name="Hacquard S."/>
            <person name="Amselem J."/>
            <person name="Cantarel B.L."/>
            <person name="Chiu R."/>
            <person name="Coutinho P.M."/>
            <person name="Feau N."/>
            <person name="Field M."/>
            <person name="Frey P."/>
            <person name="Gelhaye E."/>
            <person name="Goldberg J."/>
            <person name="Grabherr M.G."/>
            <person name="Kodira C.D."/>
            <person name="Kohler A."/>
            <person name="Kuees U."/>
            <person name="Lindquist E.A."/>
            <person name="Lucas S.M."/>
            <person name="Mago R."/>
            <person name="Mauceli E."/>
            <person name="Morin E."/>
            <person name="Murat C."/>
            <person name="Pangilinan J.L."/>
            <person name="Park R."/>
            <person name="Pearson M."/>
            <person name="Quesneville H."/>
            <person name="Rouhier N."/>
            <person name="Sakthikumar S."/>
            <person name="Salamov A.A."/>
            <person name="Schmutz J."/>
            <person name="Selles B."/>
            <person name="Shapiro H."/>
            <person name="Tanguay P."/>
            <person name="Tuskan G.A."/>
            <person name="Henrissat B."/>
            <person name="Van de Peer Y."/>
            <person name="Rouze P."/>
            <person name="Ellis J.G."/>
            <person name="Dodds P.N."/>
            <person name="Schein J.E."/>
            <person name="Zhong S."/>
            <person name="Hamelin R.C."/>
            <person name="Grigoriev I.V."/>
            <person name="Szabo L.J."/>
            <person name="Martin F."/>
        </authorList>
    </citation>
    <scope>NUCLEOTIDE SEQUENCE [LARGE SCALE GENOMIC DNA]</scope>
    <source>
        <strain evidence="3">98AG31 / pathotype 3-4-7</strain>
    </source>
</reference>
<dbReference type="InParanoid" id="F4RZ19"/>
<dbReference type="HOGENOM" id="CLU_824067_0_0_1"/>
<dbReference type="VEuPathDB" id="FungiDB:MELLADRAFT_78809"/>
<protein>
    <submittedName>
        <fullName evidence="2">Uncharacterized protein</fullName>
    </submittedName>
</protein>
<evidence type="ECO:0000256" key="1">
    <source>
        <dbReference type="SAM" id="MobiDB-lite"/>
    </source>
</evidence>
<dbReference type="AlphaFoldDB" id="F4RZ19"/>
<feature type="compositionally biased region" description="Polar residues" evidence="1">
    <location>
        <begin position="199"/>
        <end position="208"/>
    </location>
</feature>
<dbReference type="RefSeq" id="XP_007414385.1">
    <property type="nucleotide sequence ID" value="XM_007414323.1"/>
</dbReference>
<dbReference type="Proteomes" id="UP000001072">
    <property type="component" value="Unassembled WGS sequence"/>
</dbReference>
<feature type="region of interest" description="Disordered" evidence="1">
    <location>
        <begin position="1"/>
        <end position="25"/>
    </location>
</feature>
<name>F4RZ19_MELLP</name>
<feature type="compositionally biased region" description="Basic residues" evidence="1">
    <location>
        <begin position="1"/>
        <end position="12"/>
    </location>
</feature>
<feature type="region of interest" description="Disordered" evidence="1">
    <location>
        <begin position="252"/>
        <end position="284"/>
    </location>
</feature>